<evidence type="ECO:0000313" key="2">
    <source>
        <dbReference type="EMBL" id="MCW3784271.1"/>
    </source>
</evidence>
<gene>
    <name evidence="2" type="ORF">OM960_22345</name>
</gene>
<keyword evidence="1" id="KW-1133">Transmembrane helix</keyword>
<dbReference type="RefSeq" id="WP_264773528.1">
    <property type="nucleotide sequence ID" value="NZ_JAPDOG010000037.1"/>
</dbReference>
<evidence type="ECO:0000313" key="3">
    <source>
        <dbReference type="Proteomes" id="UP001207582"/>
    </source>
</evidence>
<comment type="caution">
    <text evidence="2">The sequence shown here is derived from an EMBL/GenBank/DDBJ whole genome shotgun (WGS) entry which is preliminary data.</text>
</comment>
<evidence type="ECO:0008006" key="4">
    <source>
        <dbReference type="Google" id="ProtNLM"/>
    </source>
</evidence>
<feature type="transmembrane region" description="Helical" evidence="1">
    <location>
        <begin position="34"/>
        <end position="52"/>
    </location>
</feature>
<accession>A0ABT3J9C7</accession>
<name>A0ABT3J9C7_9RHOB</name>
<keyword evidence="1" id="KW-0472">Membrane</keyword>
<sequence>MPRSRFFLILALVLVAGAATVVMAVAFAGTGAPVWLAAMGPILLLAALVAHLRRRRP</sequence>
<proteinExistence type="predicted"/>
<keyword evidence="1" id="KW-0812">Transmembrane</keyword>
<reference evidence="2 3" key="1">
    <citation type="submission" date="2022-10" db="EMBL/GenBank/DDBJ databases">
        <title>Defluviimonas sp. CAU 1641 isolated from mud.</title>
        <authorList>
            <person name="Kim W."/>
        </authorList>
    </citation>
    <scope>NUCLEOTIDE SEQUENCE [LARGE SCALE GENOMIC DNA]</scope>
    <source>
        <strain evidence="2 3">CAU 1641</strain>
    </source>
</reference>
<dbReference type="EMBL" id="JAPDOG010000037">
    <property type="protein sequence ID" value="MCW3784271.1"/>
    <property type="molecule type" value="Genomic_DNA"/>
</dbReference>
<keyword evidence="3" id="KW-1185">Reference proteome</keyword>
<organism evidence="2 3">
    <name type="scientific">Defluviimonas salinarum</name>
    <dbReference type="NCBI Taxonomy" id="2992147"/>
    <lineage>
        <taxon>Bacteria</taxon>
        <taxon>Pseudomonadati</taxon>
        <taxon>Pseudomonadota</taxon>
        <taxon>Alphaproteobacteria</taxon>
        <taxon>Rhodobacterales</taxon>
        <taxon>Paracoccaceae</taxon>
        <taxon>Albidovulum</taxon>
    </lineage>
</organism>
<protein>
    <recommendedName>
        <fullName evidence="4">MYXO-CTERM domain-containing protein</fullName>
    </recommendedName>
</protein>
<evidence type="ECO:0000256" key="1">
    <source>
        <dbReference type="SAM" id="Phobius"/>
    </source>
</evidence>
<dbReference type="Proteomes" id="UP001207582">
    <property type="component" value="Unassembled WGS sequence"/>
</dbReference>